<dbReference type="PANTHER" id="PTHR46577:SF1">
    <property type="entry name" value="HTH-TYPE TRANSCRIPTIONAL REGULATORY PROTEIN GABR"/>
    <property type="match status" value="1"/>
</dbReference>
<protein>
    <submittedName>
        <fullName evidence="1">Uncharacterized protein</fullName>
    </submittedName>
</protein>
<evidence type="ECO:0000313" key="1">
    <source>
        <dbReference type="EMBL" id="GEB35518.1"/>
    </source>
</evidence>
<comment type="caution">
    <text evidence="1">The sequence shown here is derived from an EMBL/GenBank/DDBJ whole genome shotgun (WGS) entry which is preliminary data.</text>
</comment>
<dbReference type="InterPro" id="IPR015424">
    <property type="entry name" value="PyrdxlP-dep_Trfase"/>
</dbReference>
<name>A0A4Y3PVK1_BREPA</name>
<dbReference type="AlphaFoldDB" id="A0A4Y3PVK1"/>
<dbReference type="SUPFAM" id="SSF53383">
    <property type="entry name" value="PLP-dependent transferases"/>
    <property type="match status" value="1"/>
</dbReference>
<evidence type="ECO:0000313" key="2">
    <source>
        <dbReference type="Proteomes" id="UP000316882"/>
    </source>
</evidence>
<dbReference type="PANTHER" id="PTHR46577">
    <property type="entry name" value="HTH-TYPE TRANSCRIPTIONAL REGULATORY PROTEIN GABR"/>
    <property type="match status" value="1"/>
</dbReference>
<dbReference type="RefSeq" id="WP_233454203.1">
    <property type="nucleotide sequence ID" value="NZ_BJMH01000044.1"/>
</dbReference>
<organism evidence="1 2">
    <name type="scientific">Brevibacillus parabrevis</name>
    <dbReference type="NCBI Taxonomy" id="54914"/>
    <lineage>
        <taxon>Bacteria</taxon>
        <taxon>Bacillati</taxon>
        <taxon>Bacillota</taxon>
        <taxon>Bacilli</taxon>
        <taxon>Bacillales</taxon>
        <taxon>Paenibacillaceae</taxon>
        <taxon>Brevibacillus</taxon>
    </lineage>
</organism>
<dbReference type="Proteomes" id="UP000316882">
    <property type="component" value="Unassembled WGS sequence"/>
</dbReference>
<keyword evidence="2" id="KW-1185">Reference proteome</keyword>
<proteinExistence type="predicted"/>
<accession>A0A4Y3PVK1</accession>
<dbReference type="STRING" id="54914.AV540_13570"/>
<dbReference type="InterPro" id="IPR051446">
    <property type="entry name" value="HTH_trans_reg/aminotransferase"/>
</dbReference>
<dbReference type="InterPro" id="IPR015421">
    <property type="entry name" value="PyrdxlP-dep_Trfase_major"/>
</dbReference>
<gene>
    <name evidence="1" type="ORF">BPA01_50980</name>
</gene>
<reference evidence="1 2" key="1">
    <citation type="submission" date="2019-06" db="EMBL/GenBank/DDBJ databases">
        <title>Whole genome shotgun sequence of Brevibacillus parabrevis NBRC 12334.</title>
        <authorList>
            <person name="Hosoyama A."/>
            <person name="Uohara A."/>
            <person name="Ohji S."/>
            <person name="Ichikawa N."/>
        </authorList>
    </citation>
    <scope>NUCLEOTIDE SEQUENCE [LARGE SCALE GENOMIC DNA]</scope>
    <source>
        <strain evidence="1 2">NBRC 12334</strain>
    </source>
</reference>
<sequence>MYVGTFSRVLCPSIRLSYLVLPPALLDRFLTKSNSYDQYAAPIFQKTLYLFMESGDFHRHVRANSEVIDYSQKRQYSSAQEKWTAFCKNSALVVLTHPIKDWTFTWNEKKVVKWGDFYHE</sequence>
<dbReference type="EMBL" id="BJMH01000044">
    <property type="protein sequence ID" value="GEB35518.1"/>
    <property type="molecule type" value="Genomic_DNA"/>
</dbReference>
<dbReference type="Gene3D" id="3.40.640.10">
    <property type="entry name" value="Type I PLP-dependent aspartate aminotransferase-like (Major domain)"/>
    <property type="match status" value="1"/>
</dbReference>